<dbReference type="GO" id="GO:0055085">
    <property type="term" value="P:transmembrane transport"/>
    <property type="evidence" value="ECO:0007669"/>
    <property type="project" value="InterPro"/>
</dbReference>
<dbReference type="SUPFAM" id="SSF74653">
    <property type="entry name" value="TolA/TonB C-terminal domain"/>
    <property type="match status" value="1"/>
</dbReference>
<organism evidence="3 4">
    <name type="scientific">Draconibacterium aestuarii</name>
    <dbReference type="NCBI Taxonomy" id="2998507"/>
    <lineage>
        <taxon>Bacteria</taxon>
        <taxon>Pseudomonadati</taxon>
        <taxon>Bacteroidota</taxon>
        <taxon>Bacteroidia</taxon>
        <taxon>Marinilabiliales</taxon>
        <taxon>Prolixibacteraceae</taxon>
        <taxon>Draconibacterium</taxon>
    </lineage>
</organism>
<sequence>MKTLLFYLAFLMVSFSLYGQDESKNQMVDIDEIVVSPPRFTGTINSISMFNTDNMSLIKKHLYENVECPDRALQSGLEGTEVISFVVTPEGNLTDFEIVNSVCREIDKEVIDVLKRTNGMWLPGFNNGKPISMEQEISMAFGNSNTNSIVKHFKEMATKYYCKANDELLTEHRPQKALKFYNKGIVYLPNDKSLLLLRGICNYELGDAESARRDWDRIIELGGIDPYPYELSETKGYSEMMEMLAKNQDR</sequence>
<protein>
    <submittedName>
        <fullName evidence="3">Energy transducer TonB</fullName>
    </submittedName>
</protein>
<dbReference type="Proteomes" id="UP001145087">
    <property type="component" value="Unassembled WGS sequence"/>
</dbReference>
<gene>
    <name evidence="3" type="ORF">OU798_14315</name>
</gene>
<feature type="signal peptide" evidence="1">
    <location>
        <begin position="1"/>
        <end position="19"/>
    </location>
</feature>
<dbReference type="Gene3D" id="1.25.40.10">
    <property type="entry name" value="Tetratricopeptide repeat domain"/>
    <property type="match status" value="1"/>
</dbReference>
<name>A0A9X3F9Y5_9BACT</name>
<keyword evidence="1" id="KW-0732">Signal</keyword>
<dbReference type="InterPro" id="IPR037682">
    <property type="entry name" value="TonB_C"/>
</dbReference>
<reference evidence="3" key="1">
    <citation type="submission" date="2022-11" db="EMBL/GenBank/DDBJ databases">
        <title>Marilongibacter aestuarii gen. nov., sp. nov., isolated from tidal flat sediment.</title>
        <authorList>
            <person name="Jiayan W."/>
        </authorList>
    </citation>
    <scope>NUCLEOTIDE SEQUENCE</scope>
    <source>
        <strain evidence="3">Z1-6</strain>
    </source>
</reference>
<feature type="domain" description="TonB C-terminal" evidence="2">
    <location>
        <begin position="53"/>
        <end position="150"/>
    </location>
</feature>
<dbReference type="EMBL" id="JAPOHD010000027">
    <property type="protein sequence ID" value="MCY1721526.1"/>
    <property type="molecule type" value="Genomic_DNA"/>
</dbReference>
<dbReference type="Pfam" id="PF03544">
    <property type="entry name" value="TonB_C"/>
    <property type="match status" value="1"/>
</dbReference>
<evidence type="ECO:0000313" key="3">
    <source>
        <dbReference type="EMBL" id="MCY1721526.1"/>
    </source>
</evidence>
<evidence type="ECO:0000313" key="4">
    <source>
        <dbReference type="Proteomes" id="UP001145087"/>
    </source>
</evidence>
<evidence type="ECO:0000256" key="1">
    <source>
        <dbReference type="SAM" id="SignalP"/>
    </source>
</evidence>
<comment type="caution">
    <text evidence="3">The sequence shown here is derived from an EMBL/GenBank/DDBJ whole genome shotgun (WGS) entry which is preliminary data.</text>
</comment>
<accession>A0A9X3F9Y5</accession>
<dbReference type="InterPro" id="IPR011990">
    <property type="entry name" value="TPR-like_helical_dom_sf"/>
</dbReference>
<evidence type="ECO:0000259" key="2">
    <source>
        <dbReference type="PROSITE" id="PS52015"/>
    </source>
</evidence>
<feature type="chain" id="PRO_5040966870" evidence="1">
    <location>
        <begin position="20"/>
        <end position="250"/>
    </location>
</feature>
<dbReference type="SUPFAM" id="SSF48452">
    <property type="entry name" value="TPR-like"/>
    <property type="match status" value="1"/>
</dbReference>
<proteinExistence type="predicted"/>
<dbReference type="AlphaFoldDB" id="A0A9X3F9Y5"/>
<dbReference type="Gene3D" id="3.30.1150.10">
    <property type="match status" value="1"/>
</dbReference>
<keyword evidence="4" id="KW-1185">Reference proteome</keyword>
<dbReference type="PROSITE" id="PS52015">
    <property type="entry name" value="TONB_CTD"/>
    <property type="match status" value="1"/>
</dbReference>
<dbReference type="RefSeq" id="WP_343333855.1">
    <property type="nucleotide sequence ID" value="NZ_JAPOHD010000027.1"/>
</dbReference>